<comment type="caution">
    <text evidence="12">The sequence shown here is derived from an EMBL/GenBank/DDBJ whole genome shotgun (WGS) entry which is preliminary data.</text>
</comment>
<evidence type="ECO:0000259" key="10">
    <source>
        <dbReference type="SMART" id="SM00898"/>
    </source>
</evidence>
<keyword evidence="4" id="KW-0378">Hydrolase</keyword>
<dbReference type="InterPro" id="IPR012319">
    <property type="entry name" value="FPG_cat"/>
</dbReference>
<evidence type="ECO:0000256" key="8">
    <source>
        <dbReference type="ARBA" id="ARBA00023268"/>
    </source>
</evidence>
<dbReference type="SUPFAM" id="SSF46946">
    <property type="entry name" value="S13-like H2TH domain"/>
    <property type="match status" value="1"/>
</dbReference>
<dbReference type="RefSeq" id="WP_345258075.1">
    <property type="nucleotide sequence ID" value="NZ_BAABGY010000016.1"/>
</dbReference>
<keyword evidence="9" id="KW-0326">Glycosidase</keyword>
<dbReference type="GO" id="GO:0004519">
    <property type="term" value="F:endonuclease activity"/>
    <property type="evidence" value="ECO:0007669"/>
    <property type="project" value="UniProtKB-KW"/>
</dbReference>
<reference evidence="13" key="1">
    <citation type="journal article" date="2019" name="Int. J. Syst. Evol. Microbiol.">
        <title>The Global Catalogue of Microorganisms (GCM) 10K type strain sequencing project: providing services to taxonomists for standard genome sequencing and annotation.</title>
        <authorList>
            <consortium name="The Broad Institute Genomics Platform"/>
            <consortium name="The Broad Institute Genome Sequencing Center for Infectious Disease"/>
            <person name="Wu L."/>
            <person name="Ma J."/>
        </authorList>
    </citation>
    <scope>NUCLEOTIDE SEQUENCE [LARGE SCALE GENOMIC DNA]</scope>
    <source>
        <strain evidence="13">JCM 17919</strain>
    </source>
</reference>
<name>A0ABP8HRG2_9BACT</name>
<evidence type="ECO:0000313" key="12">
    <source>
        <dbReference type="EMBL" id="GAA4343225.1"/>
    </source>
</evidence>
<evidence type="ECO:0000256" key="1">
    <source>
        <dbReference type="ARBA" id="ARBA00001668"/>
    </source>
</evidence>
<dbReference type="EMBL" id="BAABGY010000016">
    <property type="protein sequence ID" value="GAA4343225.1"/>
    <property type="molecule type" value="Genomic_DNA"/>
</dbReference>
<organism evidence="12 13">
    <name type="scientific">Flaviaesturariibacter amylovorans</name>
    <dbReference type="NCBI Taxonomy" id="1084520"/>
    <lineage>
        <taxon>Bacteria</taxon>
        <taxon>Pseudomonadati</taxon>
        <taxon>Bacteroidota</taxon>
        <taxon>Chitinophagia</taxon>
        <taxon>Chitinophagales</taxon>
        <taxon>Chitinophagaceae</taxon>
        <taxon>Flaviaestuariibacter</taxon>
    </lineage>
</organism>
<comment type="catalytic activity">
    <reaction evidence="1">
        <text>Hydrolysis of DNA containing ring-opened 7-methylguanine residues, releasing 2,6-diamino-4-hydroxy-5-(N-methyl)formamidopyrimidine.</text>
        <dbReference type="EC" id="3.2.2.23"/>
    </reaction>
</comment>
<accession>A0ABP8HRG2</accession>
<dbReference type="PANTHER" id="PTHR22993:SF9">
    <property type="entry name" value="FORMAMIDOPYRIMIDINE-DNA GLYCOSYLASE"/>
    <property type="match status" value="1"/>
</dbReference>
<gene>
    <name evidence="12" type="ORF">GCM10023184_43440</name>
</gene>
<evidence type="ECO:0000256" key="4">
    <source>
        <dbReference type="ARBA" id="ARBA00022801"/>
    </source>
</evidence>
<dbReference type="Pfam" id="PF01149">
    <property type="entry name" value="Fapy_DNA_glyco"/>
    <property type="match status" value="1"/>
</dbReference>
<evidence type="ECO:0000256" key="2">
    <source>
        <dbReference type="ARBA" id="ARBA00009409"/>
    </source>
</evidence>
<dbReference type="Gene3D" id="1.10.8.50">
    <property type="match status" value="1"/>
</dbReference>
<keyword evidence="5" id="KW-0238">DNA-binding</keyword>
<feature type="domain" description="Formamidopyrimidine-DNA glycosylase catalytic" evidence="10">
    <location>
        <begin position="2"/>
        <end position="103"/>
    </location>
</feature>
<dbReference type="InterPro" id="IPR010979">
    <property type="entry name" value="Ribosomal_uS13-like_H2TH"/>
</dbReference>
<protein>
    <submittedName>
        <fullName evidence="12">Endonuclease</fullName>
    </submittedName>
</protein>
<comment type="similarity">
    <text evidence="2">Belongs to the FPG family.</text>
</comment>
<evidence type="ECO:0000256" key="9">
    <source>
        <dbReference type="ARBA" id="ARBA00023295"/>
    </source>
</evidence>
<dbReference type="Pfam" id="PF06831">
    <property type="entry name" value="H2TH"/>
    <property type="match status" value="1"/>
</dbReference>
<dbReference type="Gene3D" id="3.20.190.10">
    <property type="entry name" value="MutM-like, N-terminal"/>
    <property type="match status" value="1"/>
</dbReference>
<keyword evidence="8" id="KW-0511">Multifunctional enzyme</keyword>
<keyword evidence="12" id="KW-0255">Endonuclease</keyword>
<proteinExistence type="inferred from homology"/>
<dbReference type="PANTHER" id="PTHR22993">
    <property type="entry name" value="FORMAMIDOPYRIMIDINE-DNA GLYCOSYLASE"/>
    <property type="match status" value="1"/>
</dbReference>
<dbReference type="InterPro" id="IPR035937">
    <property type="entry name" value="FPG_N"/>
</dbReference>
<evidence type="ECO:0000256" key="3">
    <source>
        <dbReference type="ARBA" id="ARBA00022763"/>
    </source>
</evidence>
<feature type="domain" description="Formamidopyrimidine-DNA glycosylase H2TH DNA-binding" evidence="11">
    <location>
        <begin position="114"/>
        <end position="196"/>
    </location>
</feature>
<keyword evidence="3" id="KW-0227">DNA damage</keyword>
<dbReference type="SMART" id="SM01232">
    <property type="entry name" value="H2TH"/>
    <property type="match status" value="1"/>
</dbReference>
<keyword evidence="6" id="KW-0234">DNA repair</keyword>
<sequence>MEGPSLVILKEQAQKFVGKPVVAATGAARIDFDRISGQTLRKLATWGKHFLMVFDDCYIRIHYLMFGNYYIDSQHYNPEKVSKLTLQFRNGEWNNYNCAVKILEGTDLDAAYDWSTDLMSDHWNPAATRKKLKAAPDRLVSDVLLDQALFSGLGNIMKNETLFRTRIHPESRVGALPDKLLKQLVDEARTYAFDFLRWKQEGTLRKHWEAHTKKVCPRCEGPLTKEHTGVTPRRSFYCARCQKLYV</sequence>
<dbReference type="SUPFAM" id="SSF81624">
    <property type="entry name" value="N-terminal domain of MutM-like DNA repair proteins"/>
    <property type="match status" value="1"/>
</dbReference>
<evidence type="ECO:0000259" key="11">
    <source>
        <dbReference type="SMART" id="SM01232"/>
    </source>
</evidence>
<keyword evidence="7" id="KW-0456">Lyase</keyword>
<evidence type="ECO:0000313" key="13">
    <source>
        <dbReference type="Proteomes" id="UP001501725"/>
    </source>
</evidence>
<dbReference type="Proteomes" id="UP001501725">
    <property type="component" value="Unassembled WGS sequence"/>
</dbReference>
<keyword evidence="13" id="KW-1185">Reference proteome</keyword>
<evidence type="ECO:0000256" key="5">
    <source>
        <dbReference type="ARBA" id="ARBA00023125"/>
    </source>
</evidence>
<keyword evidence="12" id="KW-0540">Nuclease</keyword>
<evidence type="ECO:0000256" key="6">
    <source>
        <dbReference type="ARBA" id="ARBA00023204"/>
    </source>
</evidence>
<dbReference type="InterPro" id="IPR015886">
    <property type="entry name" value="H2TH_FPG"/>
</dbReference>
<evidence type="ECO:0000256" key="7">
    <source>
        <dbReference type="ARBA" id="ARBA00023239"/>
    </source>
</evidence>
<dbReference type="SMART" id="SM00898">
    <property type="entry name" value="Fapy_DNA_glyco"/>
    <property type="match status" value="1"/>
</dbReference>